<accession>A0A839QBE5</accession>
<reference evidence="2 3" key="1">
    <citation type="submission" date="2020-08" db="EMBL/GenBank/DDBJ databases">
        <title>The Agave Microbiome: Exploring the role of microbial communities in plant adaptations to desert environments.</title>
        <authorList>
            <person name="Partida-Martinez L.P."/>
        </authorList>
    </citation>
    <scope>NUCLEOTIDE SEQUENCE [LARGE SCALE GENOMIC DNA]</scope>
    <source>
        <strain evidence="2 3">AT2.18</strain>
    </source>
</reference>
<comment type="caution">
    <text evidence="2">The sequence shown here is derived from an EMBL/GenBank/DDBJ whole genome shotgun (WGS) entry which is preliminary data.</text>
</comment>
<organism evidence="2 3">
    <name type="scientific">Mycolicibacterium iranicum</name>
    <name type="common">Mycobacterium iranicum</name>
    <dbReference type="NCBI Taxonomy" id="912594"/>
    <lineage>
        <taxon>Bacteria</taxon>
        <taxon>Bacillati</taxon>
        <taxon>Actinomycetota</taxon>
        <taxon>Actinomycetes</taxon>
        <taxon>Mycobacteriales</taxon>
        <taxon>Mycobacteriaceae</taxon>
        <taxon>Mycolicibacterium</taxon>
    </lineage>
</organism>
<keyword evidence="3" id="KW-1185">Reference proteome</keyword>
<dbReference type="EMBL" id="JACHVU010000008">
    <property type="protein sequence ID" value="MBB2992144.1"/>
    <property type="molecule type" value="Genomic_DNA"/>
</dbReference>
<dbReference type="Proteomes" id="UP000550501">
    <property type="component" value="Unassembled WGS sequence"/>
</dbReference>
<feature type="region of interest" description="Disordered" evidence="1">
    <location>
        <begin position="1"/>
        <end position="48"/>
    </location>
</feature>
<name>A0A839QBE5_MYCIR</name>
<dbReference type="RefSeq" id="WP_183470579.1">
    <property type="nucleotide sequence ID" value="NZ_JACHVU010000008.1"/>
</dbReference>
<sequence length="145" mass="15319">MSELPAQTPLQDAGGTAATPEGGSAGEPQKGNKEARYRVERNEARAERDALAQRVERMQTRELERVAGVAISNPADLLALTGKSLAEFLDESGELDAELVAEAAAELLNSRPGLRRHASAFDPTQGTGGSGRPKREPSWGALLGD</sequence>
<evidence type="ECO:0000256" key="1">
    <source>
        <dbReference type="SAM" id="MobiDB-lite"/>
    </source>
</evidence>
<feature type="region of interest" description="Disordered" evidence="1">
    <location>
        <begin position="110"/>
        <end position="145"/>
    </location>
</feature>
<proteinExistence type="predicted"/>
<dbReference type="AlphaFoldDB" id="A0A839QBE5"/>
<gene>
    <name evidence="2" type="ORF">FHR72_003640</name>
</gene>
<feature type="compositionally biased region" description="Basic and acidic residues" evidence="1">
    <location>
        <begin position="30"/>
        <end position="48"/>
    </location>
</feature>
<evidence type="ECO:0000313" key="2">
    <source>
        <dbReference type="EMBL" id="MBB2992144.1"/>
    </source>
</evidence>
<protein>
    <submittedName>
        <fullName evidence="2">Uncharacterized protein</fullName>
    </submittedName>
</protein>
<evidence type="ECO:0000313" key="3">
    <source>
        <dbReference type="Proteomes" id="UP000550501"/>
    </source>
</evidence>